<dbReference type="GO" id="GO:0003700">
    <property type="term" value="F:DNA-binding transcription factor activity"/>
    <property type="evidence" value="ECO:0007669"/>
    <property type="project" value="InterPro"/>
</dbReference>
<dbReference type="PANTHER" id="PTHR43537:SF5">
    <property type="entry name" value="UXU OPERON TRANSCRIPTIONAL REGULATOR"/>
    <property type="match status" value="1"/>
</dbReference>
<sequence>MRVPLYQQAQQALRQYVLDHGLEPGDPLPSEGELAEQLGMSRASVREATRSLESFGVIEARHGTGLFVGKFTFGPILEHLPYSLMLDGAAFEEVLEVRHALEEHLIVKISKVLTEQDLADLEEIVEQMRVQQVDGQPPPELDLAFHRRLFSPLGNHLVLDLIDLFWQLYNRIGEHLPEKNPHAVEIHAEIAAALRSRDPQRLVEAVNQHFAGIEHSVEAIHIDDD</sequence>
<name>A0A6N9YTL2_9ACTN</name>
<keyword evidence="1" id="KW-0805">Transcription regulation</keyword>
<keyword evidence="3" id="KW-0804">Transcription</keyword>
<organism evidence="5 6">
    <name type="scientific">Phytoactinopolyspora alkaliphila</name>
    <dbReference type="NCBI Taxonomy" id="1783498"/>
    <lineage>
        <taxon>Bacteria</taxon>
        <taxon>Bacillati</taxon>
        <taxon>Actinomycetota</taxon>
        <taxon>Actinomycetes</taxon>
        <taxon>Jiangellales</taxon>
        <taxon>Jiangellaceae</taxon>
        <taxon>Phytoactinopolyspora</taxon>
    </lineage>
</organism>
<dbReference type="SMART" id="SM00345">
    <property type="entry name" value="HTH_GNTR"/>
    <property type="match status" value="1"/>
</dbReference>
<dbReference type="Pfam" id="PF07729">
    <property type="entry name" value="FCD"/>
    <property type="match status" value="1"/>
</dbReference>
<dbReference type="Gene3D" id="1.20.120.530">
    <property type="entry name" value="GntR ligand-binding domain-like"/>
    <property type="match status" value="1"/>
</dbReference>
<keyword evidence="6" id="KW-1185">Reference proteome</keyword>
<dbReference type="EMBL" id="JAAGOB010000018">
    <property type="protein sequence ID" value="NED98305.1"/>
    <property type="molecule type" value="Genomic_DNA"/>
</dbReference>
<proteinExistence type="predicted"/>
<dbReference type="InterPro" id="IPR008920">
    <property type="entry name" value="TF_FadR/GntR_C"/>
</dbReference>
<dbReference type="InterPro" id="IPR011711">
    <property type="entry name" value="GntR_C"/>
</dbReference>
<dbReference type="Pfam" id="PF00392">
    <property type="entry name" value="GntR"/>
    <property type="match status" value="1"/>
</dbReference>
<dbReference type="InterPro" id="IPR036390">
    <property type="entry name" value="WH_DNA-bd_sf"/>
</dbReference>
<evidence type="ECO:0000259" key="4">
    <source>
        <dbReference type="PROSITE" id="PS50949"/>
    </source>
</evidence>
<dbReference type="CDD" id="cd07377">
    <property type="entry name" value="WHTH_GntR"/>
    <property type="match status" value="1"/>
</dbReference>
<dbReference type="InterPro" id="IPR000524">
    <property type="entry name" value="Tscrpt_reg_HTH_GntR"/>
</dbReference>
<dbReference type="Proteomes" id="UP000469185">
    <property type="component" value="Unassembled WGS sequence"/>
</dbReference>
<dbReference type="PROSITE" id="PS50949">
    <property type="entry name" value="HTH_GNTR"/>
    <property type="match status" value="1"/>
</dbReference>
<dbReference type="PRINTS" id="PR00035">
    <property type="entry name" value="HTHGNTR"/>
</dbReference>
<dbReference type="SMART" id="SM00895">
    <property type="entry name" value="FCD"/>
    <property type="match status" value="1"/>
</dbReference>
<evidence type="ECO:0000256" key="1">
    <source>
        <dbReference type="ARBA" id="ARBA00023015"/>
    </source>
</evidence>
<evidence type="ECO:0000256" key="3">
    <source>
        <dbReference type="ARBA" id="ARBA00023163"/>
    </source>
</evidence>
<dbReference type="GO" id="GO:0003677">
    <property type="term" value="F:DNA binding"/>
    <property type="evidence" value="ECO:0007669"/>
    <property type="project" value="UniProtKB-KW"/>
</dbReference>
<evidence type="ECO:0000256" key="2">
    <source>
        <dbReference type="ARBA" id="ARBA00023125"/>
    </source>
</evidence>
<evidence type="ECO:0000313" key="5">
    <source>
        <dbReference type="EMBL" id="NED98305.1"/>
    </source>
</evidence>
<dbReference type="RefSeq" id="WP_163821087.1">
    <property type="nucleotide sequence ID" value="NZ_JAAGOB010000018.1"/>
</dbReference>
<protein>
    <submittedName>
        <fullName evidence="5">FadR family transcriptional regulator</fullName>
    </submittedName>
</protein>
<comment type="caution">
    <text evidence="5">The sequence shown here is derived from an EMBL/GenBank/DDBJ whole genome shotgun (WGS) entry which is preliminary data.</text>
</comment>
<gene>
    <name evidence="5" type="ORF">G1H11_23675</name>
</gene>
<feature type="domain" description="HTH gntR-type" evidence="4">
    <location>
        <begin position="3"/>
        <end position="71"/>
    </location>
</feature>
<evidence type="ECO:0000313" key="6">
    <source>
        <dbReference type="Proteomes" id="UP000469185"/>
    </source>
</evidence>
<dbReference type="AlphaFoldDB" id="A0A6N9YTL2"/>
<dbReference type="SUPFAM" id="SSF46785">
    <property type="entry name" value="Winged helix' DNA-binding domain"/>
    <property type="match status" value="1"/>
</dbReference>
<reference evidence="5 6" key="1">
    <citation type="submission" date="2020-02" db="EMBL/GenBank/DDBJ databases">
        <authorList>
            <person name="Li X.-J."/>
            <person name="Feng X.-M."/>
        </authorList>
    </citation>
    <scope>NUCLEOTIDE SEQUENCE [LARGE SCALE GENOMIC DNA]</scope>
    <source>
        <strain evidence="5 6">CGMCC 4.7225</strain>
    </source>
</reference>
<dbReference type="Gene3D" id="1.10.10.10">
    <property type="entry name" value="Winged helix-like DNA-binding domain superfamily/Winged helix DNA-binding domain"/>
    <property type="match status" value="1"/>
</dbReference>
<accession>A0A6N9YTL2</accession>
<dbReference type="SUPFAM" id="SSF48008">
    <property type="entry name" value="GntR ligand-binding domain-like"/>
    <property type="match status" value="1"/>
</dbReference>
<dbReference type="PANTHER" id="PTHR43537">
    <property type="entry name" value="TRANSCRIPTIONAL REGULATOR, GNTR FAMILY"/>
    <property type="match status" value="1"/>
</dbReference>
<dbReference type="InterPro" id="IPR036388">
    <property type="entry name" value="WH-like_DNA-bd_sf"/>
</dbReference>
<keyword evidence="2" id="KW-0238">DNA-binding</keyword>